<name>A0A5E4WNM6_9BURK</name>
<evidence type="ECO:0000256" key="1">
    <source>
        <dbReference type="SAM" id="MobiDB-lite"/>
    </source>
</evidence>
<dbReference type="EMBL" id="CABPSN010000004">
    <property type="protein sequence ID" value="VVE26442.1"/>
    <property type="molecule type" value="Genomic_DNA"/>
</dbReference>
<evidence type="ECO:0000313" key="2">
    <source>
        <dbReference type="EMBL" id="VVE26442.1"/>
    </source>
</evidence>
<sequence length="85" mass="9348">MNLAPKVGCTSSLWGVRLGLYLRLMQNASRQMLKLSRNPEPPCLTHAPGPNRTHGTANRTTKCYIRATPTTALSRNVQTTGVTRL</sequence>
<proteinExistence type="predicted"/>
<keyword evidence="3" id="KW-1185">Reference proteome</keyword>
<organism evidence="2 3">
    <name type="scientific">Pandoraea aquatica</name>
    <dbReference type="NCBI Taxonomy" id="2508290"/>
    <lineage>
        <taxon>Bacteria</taxon>
        <taxon>Pseudomonadati</taxon>
        <taxon>Pseudomonadota</taxon>
        <taxon>Betaproteobacteria</taxon>
        <taxon>Burkholderiales</taxon>
        <taxon>Burkholderiaceae</taxon>
        <taxon>Pandoraea</taxon>
    </lineage>
</organism>
<feature type="region of interest" description="Disordered" evidence="1">
    <location>
        <begin position="36"/>
        <end position="61"/>
    </location>
</feature>
<dbReference type="AlphaFoldDB" id="A0A5E4WNM6"/>
<accession>A0A5E4WNM6</accession>
<protein>
    <submittedName>
        <fullName evidence="2">Uncharacterized protein</fullName>
    </submittedName>
</protein>
<reference evidence="2 3" key="1">
    <citation type="submission" date="2019-08" db="EMBL/GenBank/DDBJ databases">
        <authorList>
            <person name="Peeters C."/>
        </authorList>
    </citation>
    <scope>NUCLEOTIDE SEQUENCE [LARGE SCALE GENOMIC DNA]</scope>
    <source>
        <strain evidence="2 3">LMG 31011</strain>
    </source>
</reference>
<evidence type="ECO:0000313" key="3">
    <source>
        <dbReference type="Proteomes" id="UP000366819"/>
    </source>
</evidence>
<dbReference type="Proteomes" id="UP000366819">
    <property type="component" value="Unassembled WGS sequence"/>
</dbReference>
<gene>
    <name evidence="2" type="ORF">PAQ31011_03439</name>
</gene>